<proteinExistence type="predicted"/>
<gene>
    <name evidence="4" type="ORF">B9W14_14675</name>
</gene>
<reference evidence="5" key="1">
    <citation type="submission" date="2017-04" db="EMBL/GenBank/DDBJ databases">
        <authorList>
            <person name="Song Y."/>
            <person name="Cho B.-K."/>
        </authorList>
    </citation>
    <scope>NUCLEOTIDE SEQUENCE [LARGE SCALE GENOMIC DNA]</scope>
    <source>
        <strain evidence="5">SL1</strain>
    </source>
</reference>
<evidence type="ECO:0000256" key="2">
    <source>
        <dbReference type="ARBA" id="ARBA00022643"/>
    </source>
</evidence>
<dbReference type="Proteomes" id="UP000244910">
    <property type="component" value="Chromosome"/>
</dbReference>
<evidence type="ECO:0000313" key="4">
    <source>
        <dbReference type="EMBL" id="AWI05693.1"/>
    </source>
</evidence>
<evidence type="ECO:0000313" key="5">
    <source>
        <dbReference type="Proteomes" id="UP000244910"/>
    </source>
</evidence>
<dbReference type="SUPFAM" id="SSF52218">
    <property type="entry name" value="Flavoproteins"/>
    <property type="match status" value="1"/>
</dbReference>
<dbReference type="InterPro" id="IPR051796">
    <property type="entry name" value="ISF_SsuE-like"/>
</dbReference>
<dbReference type="InterPro" id="IPR005025">
    <property type="entry name" value="FMN_Rdtase-like_dom"/>
</dbReference>
<keyword evidence="2" id="KW-0288">FMN</keyword>
<evidence type="ECO:0000256" key="1">
    <source>
        <dbReference type="ARBA" id="ARBA00022630"/>
    </source>
</evidence>
<dbReference type="PANTHER" id="PTHR43278">
    <property type="entry name" value="NAD(P)H-DEPENDENT FMN-CONTAINING OXIDOREDUCTASE YWQN-RELATED"/>
    <property type="match status" value="1"/>
</dbReference>
<evidence type="ECO:0000259" key="3">
    <source>
        <dbReference type="Pfam" id="PF03358"/>
    </source>
</evidence>
<dbReference type="KEGG" id="cdrk:B9W14_14675"/>
<dbReference type="Pfam" id="PF03358">
    <property type="entry name" value="FMN_red"/>
    <property type="match status" value="1"/>
</dbReference>
<feature type="domain" description="NADPH-dependent FMN reductase-like" evidence="3">
    <location>
        <begin position="18"/>
        <end position="142"/>
    </location>
</feature>
<dbReference type="InterPro" id="IPR042298">
    <property type="entry name" value="P-CP_red_C"/>
</dbReference>
<keyword evidence="1" id="KW-0285">Flavoprotein</keyword>
<dbReference type="AlphaFoldDB" id="A0A2U8DSF3"/>
<organism evidence="4 5">
    <name type="scientific">Clostridium drakei</name>
    <dbReference type="NCBI Taxonomy" id="332101"/>
    <lineage>
        <taxon>Bacteria</taxon>
        <taxon>Bacillati</taxon>
        <taxon>Bacillota</taxon>
        <taxon>Clostridia</taxon>
        <taxon>Eubacteriales</taxon>
        <taxon>Clostridiaceae</taxon>
        <taxon>Clostridium</taxon>
    </lineage>
</organism>
<accession>A0A2U8DSF3</accession>
<protein>
    <recommendedName>
        <fullName evidence="3">NADPH-dependent FMN reductase-like domain-containing protein</fullName>
    </recommendedName>
</protein>
<dbReference type="EMBL" id="CP020953">
    <property type="protein sequence ID" value="AWI05693.1"/>
    <property type="molecule type" value="Genomic_DNA"/>
</dbReference>
<dbReference type="InterPro" id="IPR029039">
    <property type="entry name" value="Flavoprotein-like_sf"/>
</dbReference>
<dbReference type="Gene3D" id="3.40.50.360">
    <property type="match status" value="1"/>
</dbReference>
<dbReference type="OrthoDB" id="9805976at2"/>
<name>A0A2U8DSF3_9CLOT</name>
<dbReference type="GO" id="GO:0016491">
    <property type="term" value="F:oxidoreductase activity"/>
    <property type="evidence" value="ECO:0007669"/>
    <property type="project" value="InterPro"/>
</dbReference>
<keyword evidence="5" id="KW-1185">Reference proteome</keyword>
<dbReference type="PANTHER" id="PTHR43278:SF4">
    <property type="entry name" value="NAD(P)H-DEPENDENT FMN-CONTAINING OXIDOREDUCTASE YWQN-RELATED"/>
    <property type="match status" value="1"/>
</dbReference>
<sequence>MDIKKQRRRSKIMTNHKKILGICVSSRKDGNSSIILNELLRPAKEAGHEIEILNLGSLKILPCRGCFACSSSHKCVLKDDLEMIKAKIEMADAIALTSPCYYLSAPSILKAIMDRSAAWAISKTANSSKKKYGVAVSVAGGAPIEFSLQRIFTSLFLGLNNCEIIGQLTIGHAFNKGEVLLDPSKLRLVSEIGENFLHSIEVDHCIKSAINECEEKLVCPHCLSDAFQIYKDGRLICPVCGGELKRTNEKNVIVGFNRFSVQGAQGHNAHIVNNVIGGMLASDEIRQRLQNYWKFDVLPKEGYQINLDLTEVKNSLDWDNEALEALKAAIPAAFQQIIKKVITKKALQNGETCITKETVQRYLPKF</sequence>
<dbReference type="Gene3D" id="1.10.8.550">
    <property type="entry name" value="Proto-chlorophyllide reductase 57 kD subunit B"/>
    <property type="match status" value="1"/>
</dbReference>